<dbReference type="PROSITE" id="PS50853">
    <property type="entry name" value="FN3"/>
    <property type="match status" value="16"/>
</dbReference>
<dbReference type="InterPro" id="IPR048287">
    <property type="entry name" value="TSPN-like_N"/>
</dbReference>
<evidence type="ECO:0000256" key="6">
    <source>
        <dbReference type="ARBA" id="ARBA00022889"/>
    </source>
</evidence>
<feature type="domain" description="VWFA" evidence="14">
    <location>
        <begin position="2172"/>
        <end position="2345"/>
    </location>
</feature>
<dbReference type="Gene3D" id="2.60.120.200">
    <property type="match status" value="1"/>
</dbReference>
<dbReference type="GO" id="GO:0005614">
    <property type="term" value="C:interstitial matrix"/>
    <property type="evidence" value="ECO:0007669"/>
    <property type="project" value="UniProtKB-ARBA"/>
</dbReference>
<proteinExistence type="inferred from homology"/>
<feature type="domain" description="Fibronectin type-III" evidence="15">
    <location>
        <begin position="1693"/>
        <end position="1782"/>
    </location>
</feature>
<reference evidence="16" key="1">
    <citation type="submission" date="2025-08" db="UniProtKB">
        <authorList>
            <consortium name="Ensembl"/>
        </authorList>
    </citation>
    <scope>IDENTIFICATION</scope>
</reference>
<accession>A0A8C2H0E8</accession>
<dbReference type="Proteomes" id="UP000694701">
    <property type="component" value="Unplaced"/>
</dbReference>
<feature type="domain" description="Fibronectin type-III" evidence="15">
    <location>
        <begin position="969"/>
        <end position="1063"/>
    </location>
</feature>
<dbReference type="Gene3D" id="2.60.40.10">
    <property type="entry name" value="Immunoglobulins"/>
    <property type="match status" value="17"/>
</dbReference>
<dbReference type="InterPro" id="IPR002035">
    <property type="entry name" value="VWF_A"/>
</dbReference>
<comment type="subcellular location">
    <subcellularLocation>
        <location evidence="1">Secreted</location>
        <location evidence="1">Extracellular space</location>
        <location evidence="1">Extracellular matrix</location>
    </subcellularLocation>
</comment>
<evidence type="ECO:0000256" key="10">
    <source>
        <dbReference type="ARBA" id="ARBA00023180"/>
    </source>
</evidence>
<feature type="domain" description="Fibronectin type-III" evidence="15">
    <location>
        <begin position="1333"/>
        <end position="1424"/>
    </location>
</feature>
<evidence type="ECO:0000313" key="17">
    <source>
        <dbReference type="Proteomes" id="UP000694701"/>
    </source>
</evidence>
<dbReference type="InterPro" id="IPR036116">
    <property type="entry name" value="FN3_sf"/>
</dbReference>
<protein>
    <submittedName>
        <fullName evidence="16">Collagen, type XII, alpha 1a</fullName>
    </submittedName>
</protein>
<keyword evidence="7" id="KW-0654">Proteoglycan</keyword>
<dbReference type="PANTHER" id="PTHR24020:SF17">
    <property type="entry name" value="COLLAGEN ALPHA-1(XII) CHAIN"/>
    <property type="match status" value="1"/>
</dbReference>
<dbReference type="GO" id="GO:0005581">
    <property type="term" value="C:collagen trimer"/>
    <property type="evidence" value="ECO:0007669"/>
    <property type="project" value="UniProtKB-KW"/>
</dbReference>
<keyword evidence="10" id="KW-0325">Glycoprotein</keyword>
<feature type="compositionally biased region" description="Low complexity" evidence="13">
    <location>
        <begin position="2618"/>
        <end position="2627"/>
    </location>
</feature>
<feature type="domain" description="Fibronectin type-III" evidence="15">
    <location>
        <begin position="879"/>
        <end position="968"/>
    </location>
</feature>
<evidence type="ECO:0000256" key="3">
    <source>
        <dbReference type="ARBA" id="ARBA00022530"/>
    </source>
</evidence>
<keyword evidence="9" id="KW-1015">Disulfide bond</keyword>
<sequence>KPPSDLKFKILNENTVHMSWRRPTSRIQGYRIQVISDTDDLKDLSLPASATDTSITDLTPDVDYSVSINSYDGVEESIPILGQITIQSSNTSGTRKTPSETIKCSVSAIADLVFLVDGSWSVGRENFKFIRSFIGAMAGAFDIGEDKTRVAVVQYSSDTRTEFNLNQYYRRPDVLRAIKNLPYKGGNTMTGDAMDYLVKNTFTVGAGARKGYPKVAMIITDGKSQDSVGEYAERLRNIGVEIFVLGIKGADEDELKEMASAPHSKHIYNVPNFDMINQVQRELITQVCSGVEEQLNFLASGEEVVEPATELRVTDISSKSMRITWGSSPGDISGYKLQVFPMIAAAKKQELYMGPTFTVANVRDLSPETEYEISLFALKGLTPSKPQVVSEKTQPVKVSTECSLEVEVQADIVLLVDGSYSIGLANFAKVRSFLEVLVNSFDIGRDKVQISLVQYSRDPQSEFSLNKHHDNAPVLNAVRTFPYRGGSTNTGKAMTYVREKIFIPARGARDNVPRVMVLITDGKSSDSFKNPANKLREADVEIFAVGVKDAVRSELEAIANTPSDNHVFEVEDFDSFQRISKELTTSICLRIEHELHNIKKRSLVPPKSLSFSEVTSRSFRTSWISDGEDILSFLVRFRPAADITGDYISLVVPHDTSSTILPNLTPLTTYEVNVIAQYDKGDSFPLTGEETTLEELGSVRNLVVSEETVDSFRVSWRAAPGAVLRYRLLYEPVGGGDKLEAETDGSQVTIVLHELLPVTTYRVTVYPEYASGMGLSMDTEGTTKEDRGSPRDLRVFNETVSSMRVSWRAAPGNVLQYHVAYKPDGGERKEMFVKGDTTTALLKNLSPDTEYELFVSARYTSGLGAPLMGTGTTLEELGSPTNLVTSDVTENSFVASWTAAPGNVRLYRVTWKSLFSEEAGEKTVPGDITTTVLDGLTPETRYKVSVYAAYSSKEGEPLHGEETTDASAAARVLTVSEETERTMRVTWQPAPGNVVNYRVTYKPQGEIRQLASKAPGGTNTLVLRRLQPQTPYDITVVPVYKFGDGRQRQGEGTTLSLYKAPRNLQTSEPTKTSFRVTWDHAPGDVKGYKVTFHPTGEERDLGELLVGPYDNTVVLEELRRLLNTEDTPYKHLQKVMCKTTAQADIVLLVDGSWSIGRLNFKTIRSFIGRMVGAFDIGPDRVQIGLAQYSGDPKTEWHLNTHRTRKELLDAVASLPYKGGNTLTGLALNYILQNNFKPNVGMRPNSRKIGVLVTDGNSQDDITVNSQNLRDQGIELYAIGVKNADENELRTIASDPDDIHMYNVADFSFLLDIVDDLTNNLCNSVKGPGGGPEPPTDLTTSEVTHYSFRATWVGPDDPVEKYRIEYVSTAGGEPQKLLVDGTVTTVVLERLTPLTEYIVKVHSVVGEDSSDPLKGSETTLPIPPSGELRITDITHSTMQLDWDDAPGAVRKYIITFKPDGGEAKELEVDGDVTSRGLDNLISQTEYDVAVTPVYDSGPGNPMLNQAITDVVPAPKNLRFSEVTQTSFRAHWEHGAPDVSLYRVSWTKSGENNFQSDILNSEDTTLLLENLEPDTLYDVSVTAIYPDESESEDLLGSQRTSPSGPPQNLQVFNATTTSLTTKWDHAPGKVQNYRITYVPIAGGRSQSTQIGGKKNTVILQKLTPDTPYYITVAAVYANGDAKDISGQGKTLPLGSVRNLQVTDPTVSTLNVRWEPAEGSVRQYRIYYQTVTGGAEDMIQVPGSSTSTVLKNLQSDTEYTVTVVPVYAPGEGKRMSENGKTLVRTPAKNIRVYNPGTNTLSVRWEPASGDVLQYRVGYTPLSGTRPPQSVLVPGNTHTALLEQLDSDTDYAVSVVALYADGEGSSASDNGKTLPRGDPRNLLVYDPTTSTLSVSWEHAEGPVLQYRIGYAPTTGDPIEEFTSVPGNRNSVILQNLQPDTPYNINVEAIYQDGPGGRLSGDGKTLGLLEPRNLRVSDEWYTRFRVSWDPVPARVNGYNLVYTPVGTDNTMEVFVGDVTTHILHNLQPGTTYDLKVFAQYDAGVSGALVGQGTTLYLNVTDLNTYNVGYDSFCIRWTPHRAATSYRLKLNPFNPANRGAQEVTITAAESQYCFDGLTPDVLYNATVYTQTPNQEGPGVSVKERTLVKPTVPPTLPPTPPPPPTIPSALEVCKGAKADLVFLIDGSWSIGDESFIKVRQFVFSMIGAFDVISRDGMQVSFVQYSDEAKTEFKLNTYHDKGMVLSALQMVKYRGGNTKTGVALKHIGEKVFTSDSGMRRNVPKVLVVVTDGRSQDEVKKNAAKLQHAGYSVFVVGVADVDTAELRNIGSKPSERHVFIVDDFDAFTKIQDNLITFICETYTLLCTSMLEAFNITDKTFAGMNGVSMEPGSFNSYIAYRLHKDAFISQPTKEIHPDGLSPSYTLILLFRLLPDTGKDAFDIWQISNKNNNPEVGLTIDPSSRSISFYNKDTRGEIQRVSFDNDQVKKVFHGSFHKLHISVSPKNVKLNIDCQEVAEKEIKEAKNISTDGYEVLGKMATSGGSRKQSATFQLQMFDIVCSLGWTSRDKCCDIPAMRDEAKCPALPHSCTCAQDSIGPPGPAGPPGSPGTKGPRGERGDSGPRGSMGPRGEQGQPGQMGPPGPQGPNGLSIPGEPVSKGDTASQNMMRSVARQVCEQLVNRQMSRIDMMLNQIPSNYRSNSPGPSGPPGPPGNQGPHGEQGQPGPNGFPGNPGLPGPPGERGSPGEKGERGSPGIGTRGERGLPGPPGPPGQSQIGPPGPSGSAGPRGPPGRQGGPGIGGPPGPPGYCDSSQCVGIPYNGQGYPGEHSTVD</sequence>
<feature type="region of interest" description="Disordered" evidence="13">
    <location>
        <begin position="2588"/>
        <end position="2655"/>
    </location>
</feature>
<evidence type="ECO:0000256" key="8">
    <source>
        <dbReference type="ARBA" id="ARBA00023119"/>
    </source>
</evidence>
<keyword evidence="3" id="KW-0272">Extracellular matrix</keyword>
<evidence type="ECO:0000259" key="15">
    <source>
        <dbReference type="PROSITE" id="PS50853"/>
    </source>
</evidence>
<dbReference type="SUPFAM" id="SSF49265">
    <property type="entry name" value="Fibronectin type III"/>
    <property type="match status" value="13"/>
</dbReference>
<evidence type="ECO:0000256" key="11">
    <source>
        <dbReference type="ARBA" id="ARBA00023278"/>
    </source>
</evidence>
<keyword evidence="8" id="KW-0176">Collagen</keyword>
<comment type="similarity">
    <text evidence="12">Belongs to the fibril-associated collagens with interrupted helices (FACIT) family.</text>
</comment>
<feature type="compositionally biased region" description="Pro residues" evidence="13">
    <location>
        <begin position="2694"/>
        <end position="2703"/>
    </location>
</feature>
<evidence type="ECO:0000256" key="9">
    <source>
        <dbReference type="ARBA" id="ARBA00023157"/>
    </source>
</evidence>
<dbReference type="GO" id="GO:0035987">
    <property type="term" value="P:endodermal cell differentiation"/>
    <property type="evidence" value="ECO:0007669"/>
    <property type="project" value="TreeGrafter"/>
</dbReference>
<keyword evidence="2" id="KW-0964">Secreted</keyword>
<feature type="domain" description="Fibronectin type-III" evidence="15">
    <location>
        <begin position="1967"/>
        <end position="2052"/>
    </location>
</feature>
<keyword evidence="6" id="KW-0130">Cell adhesion</keyword>
<dbReference type="PANTHER" id="PTHR24020">
    <property type="entry name" value="COLLAGEN ALPHA"/>
    <property type="match status" value="1"/>
</dbReference>
<dbReference type="FunFam" id="2.60.40.10:FF:000489">
    <property type="entry name" value="collagen alpha-1(XII) chain isoform X1"/>
    <property type="match status" value="1"/>
</dbReference>
<keyword evidence="4" id="KW-0732">Signal</keyword>
<dbReference type="FunFam" id="2.60.40.10:FF:000018">
    <property type="entry name" value="collagen alpha-1(XII) chain isoform X1"/>
    <property type="match status" value="2"/>
</dbReference>
<organism evidence="16 17">
    <name type="scientific">Cyprinus carpio</name>
    <name type="common">Common carp</name>
    <dbReference type="NCBI Taxonomy" id="7962"/>
    <lineage>
        <taxon>Eukaryota</taxon>
        <taxon>Metazoa</taxon>
        <taxon>Chordata</taxon>
        <taxon>Craniata</taxon>
        <taxon>Vertebrata</taxon>
        <taxon>Euteleostomi</taxon>
        <taxon>Actinopterygii</taxon>
        <taxon>Neopterygii</taxon>
        <taxon>Teleostei</taxon>
        <taxon>Ostariophysi</taxon>
        <taxon>Cypriniformes</taxon>
        <taxon>Cyprinidae</taxon>
        <taxon>Cyprininae</taxon>
        <taxon>Cyprinus</taxon>
    </lineage>
</organism>
<feature type="domain" description="VWFA" evidence="14">
    <location>
        <begin position="411"/>
        <end position="583"/>
    </location>
</feature>
<feature type="domain" description="Fibronectin type-III" evidence="15">
    <location>
        <begin position="1603"/>
        <end position="1692"/>
    </location>
</feature>
<feature type="compositionally biased region" description="Pro residues" evidence="13">
    <location>
        <begin position="2588"/>
        <end position="2597"/>
    </location>
</feature>
<evidence type="ECO:0000256" key="1">
    <source>
        <dbReference type="ARBA" id="ARBA00004498"/>
    </source>
</evidence>
<feature type="compositionally biased region" description="Low complexity" evidence="13">
    <location>
        <begin position="2704"/>
        <end position="2721"/>
    </location>
</feature>
<dbReference type="SMART" id="SM00060">
    <property type="entry name" value="FN3"/>
    <property type="match status" value="17"/>
</dbReference>
<dbReference type="FunFam" id="2.60.40.10:FF:000121">
    <property type="entry name" value="Collagen type XII alpha 1 chain"/>
    <property type="match status" value="6"/>
</dbReference>
<dbReference type="InterPro" id="IPR003961">
    <property type="entry name" value="FN3_dom"/>
</dbReference>
<feature type="domain" description="Fibronectin type-III" evidence="15">
    <location>
        <begin position="1512"/>
        <end position="1602"/>
    </location>
</feature>
<dbReference type="GO" id="GO:0005615">
    <property type="term" value="C:extracellular space"/>
    <property type="evidence" value="ECO:0007669"/>
    <property type="project" value="TreeGrafter"/>
</dbReference>
<feature type="domain" description="Fibronectin type-III" evidence="15">
    <location>
        <begin position="789"/>
        <end position="877"/>
    </location>
</feature>
<dbReference type="InterPro" id="IPR013783">
    <property type="entry name" value="Ig-like_fold"/>
</dbReference>
<feature type="domain" description="VWFA" evidence="14">
    <location>
        <begin position="111"/>
        <end position="283"/>
    </location>
</feature>
<dbReference type="SUPFAM" id="SSF49899">
    <property type="entry name" value="Concanavalin A-like lectins/glucanases"/>
    <property type="match status" value="1"/>
</dbReference>
<dbReference type="Pfam" id="PF01391">
    <property type="entry name" value="Collagen"/>
    <property type="match status" value="2"/>
</dbReference>
<feature type="domain" description="VWFA" evidence="14">
    <location>
        <begin position="1144"/>
        <end position="1316"/>
    </location>
</feature>
<feature type="domain" description="Fibronectin type-III" evidence="15">
    <location>
        <begin position="2"/>
        <end position="91"/>
    </location>
</feature>
<dbReference type="Ensembl" id="ENSCCRT00020010436.1">
    <property type="protein sequence ID" value="ENSCCRP00020009365.1"/>
    <property type="gene ID" value="ENSCCRG00020003889.1"/>
</dbReference>
<feature type="domain" description="Fibronectin type-III" evidence="15">
    <location>
        <begin position="605"/>
        <end position="696"/>
    </location>
</feature>
<feature type="domain" description="Fibronectin type-III" evidence="15">
    <location>
        <begin position="1874"/>
        <end position="1966"/>
    </location>
</feature>
<keyword evidence="11" id="KW-0379">Hydroxylation</keyword>
<dbReference type="SMART" id="SM00327">
    <property type="entry name" value="VWA"/>
    <property type="match status" value="4"/>
</dbReference>
<feature type="region of interest" description="Disordered" evidence="13">
    <location>
        <begin position="2683"/>
        <end position="2821"/>
    </location>
</feature>
<dbReference type="GO" id="GO:0007155">
    <property type="term" value="P:cell adhesion"/>
    <property type="evidence" value="ECO:0007669"/>
    <property type="project" value="UniProtKB-KW"/>
</dbReference>
<dbReference type="FunFam" id="2.60.120.200:FF:000008">
    <property type="entry name" value="Collagen type XII alpha 1 chain"/>
    <property type="match status" value="1"/>
</dbReference>
<dbReference type="InterPro" id="IPR050525">
    <property type="entry name" value="ECM_Assembly_Org"/>
</dbReference>
<dbReference type="InterPro" id="IPR008160">
    <property type="entry name" value="Collagen"/>
</dbReference>
<dbReference type="CDD" id="cd00063">
    <property type="entry name" value="FN3"/>
    <property type="match status" value="16"/>
</dbReference>
<dbReference type="CDD" id="cd01482">
    <property type="entry name" value="vWA_collagen_alphaI-XII-like"/>
    <property type="match status" value="4"/>
</dbReference>
<evidence type="ECO:0000256" key="12">
    <source>
        <dbReference type="ARBA" id="ARBA00049648"/>
    </source>
</evidence>
<dbReference type="Gene3D" id="3.40.50.410">
    <property type="entry name" value="von Willebrand factor, type A domain"/>
    <property type="match status" value="4"/>
</dbReference>
<dbReference type="Pfam" id="PF00092">
    <property type="entry name" value="VWA"/>
    <property type="match status" value="4"/>
</dbReference>
<evidence type="ECO:0000259" key="14">
    <source>
        <dbReference type="PROSITE" id="PS50234"/>
    </source>
</evidence>
<feature type="domain" description="Fibronectin type-III" evidence="15">
    <location>
        <begin position="1425"/>
        <end position="1511"/>
    </location>
</feature>
<dbReference type="FunFam" id="2.60.40.10:FF:000234">
    <property type="entry name" value="Collagen, type XII, alpha 1"/>
    <property type="match status" value="4"/>
</dbReference>
<dbReference type="InterPro" id="IPR036465">
    <property type="entry name" value="vWFA_dom_sf"/>
</dbReference>
<evidence type="ECO:0000256" key="13">
    <source>
        <dbReference type="SAM" id="MobiDB-lite"/>
    </source>
</evidence>
<feature type="domain" description="Fibronectin type-III" evidence="15">
    <location>
        <begin position="307"/>
        <end position="396"/>
    </location>
</feature>
<dbReference type="FunFam" id="3.40.50.410:FF:000001">
    <property type="entry name" value="Collagen, type XII, alpha 1"/>
    <property type="match status" value="4"/>
</dbReference>
<dbReference type="PROSITE" id="PS50234">
    <property type="entry name" value="VWFA"/>
    <property type="match status" value="4"/>
</dbReference>
<feature type="domain" description="Fibronectin type-III" evidence="15">
    <location>
        <begin position="1783"/>
        <end position="1873"/>
    </location>
</feature>
<name>A0A8C2H0E8_CYPCA</name>
<keyword evidence="5" id="KW-0677">Repeat</keyword>
<dbReference type="InterPro" id="IPR013320">
    <property type="entry name" value="ConA-like_dom_sf"/>
</dbReference>
<evidence type="ECO:0000313" key="16">
    <source>
        <dbReference type="Ensembl" id="ENSCCRP00020009365.1"/>
    </source>
</evidence>
<evidence type="ECO:0000256" key="5">
    <source>
        <dbReference type="ARBA" id="ARBA00022737"/>
    </source>
</evidence>
<feature type="domain" description="Fibronectin type-III" evidence="15">
    <location>
        <begin position="698"/>
        <end position="786"/>
    </location>
</feature>
<evidence type="ECO:0000256" key="7">
    <source>
        <dbReference type="ARBA" id="ARBA00022974"/>
    </source>
</evidence>
<dbReference type="Pfam" id="PF00041">
    <property type="entry name" value="fn3"/>
    <property type="match status" value="16"/>
</dbReference>
<feature type="domain" description="Fibronectin type-III" evidence="15">
    <location>
        <begin position="2053"/>
        <end position="2144"/>
    </location>
</feature>
<dbReference type="SUPFAM" id="SSF53300">
    <property type="entry name" value="vWA-like"/>
    <property type="match status" value="4"/>
</dbReference>
<evidence type="ECO:0000256" key="2">
    <source>
        <dbReference type="ARBA" id="ARBA00022525"/>
    </source>
</evidence>
<feature type="compositionally biased region" description="Low complexity" evidence="13">
    <location>
        <begin position="2761"/>
        <end position="2776"/>
    </location>
</feature>
<dbReference type="SMART" id="SM00210">
    <property type="entry name" value="TSPN"/>
    <property type="match status" value="1"/>
</dbReference>
<dbReference type="PRINTS" id="PR00453">
    <property type="entry name" value="VWFADOMAIN"/>
</dbReference>
<evidence type="ECO:0000256" key="4">
    <source>
        <dbReference type="ARBA" id="ARBA00022729"/>
    </source>
</evidence>